<dbReference type="EMBL" id="JAAGLU010000060">
    <property type="protein sequence ID" value="NEC92177.1"/>
    <property type="molecule type" value="Genomic_DNA"/>
</dbReference>
<evidence type="ECO:0000256" key="1">
    <source>
        <dbReference type="SAM" id="MobiDB-lite"/>
    </source>
</evidence>
<name>A0A6B3C5T1_9ACTN</name>
<dbReference type="AlphaFoldDB" id="A0A6B3C5T1"/>
<evidence type="ECO:0000313" key="2">
    <source>
        <dbReference type="EMBL" id="NEC92177.1"/>
    </source>
</evidence>
<accession>A0A6B3C5T1</accession>
<comment type="caution">
    <text evidence="2">The sequence shown here is derived from an EMBL/GenBank/DDBJ whole genome shotgun (WGS) entry which is preliminary data.</text>
</comment>
<organism evidence="2">
    <name type="scientific">Streptomyces sp. SID12501</name>
    <dbReference type="NCBI Taxonomy" id="2706042"/>
    <lineage>
        <taxon>Bacteria</taxon>
        <taxon>Bacillati</taxon>
        <taxon>Actinomycetota</taxon>
        <taxon>Actinomycetes</taxon>
        <taxon>Kitasatosporales</taxon>
        <taxon>Streptomycetaceae</taxon>
        <taxon>Streptomyces</taxon>
    </lineage>
</organism>
<protein>
    <submittedName>
        <fullName evidence="2">Uncharacterized protein</fullName>
    </submittedName>
</protein>
<sequence>MPTSNPLSEPSDLAVAVRVGQKMLARYGAVDSGDIFAYAQAHGGLTEALRILLRAVGAEVTQPRNLADLRERSDEPTGDFLGSQEAPPRCPAAHPEDPTPCVGPVVVTVLDAANAGADGCEHHGARLLASLDRGRVYALPDAPEGAAIRVFKAADTIRPFPWVDGPRTRDEQLSRTETRARGERP</sequence>
<proteinExistence type="predicted"/>
<reference evidence="2" key="1">
    <citation type="submission" date="2020-01" db="EMBL/GenBank/DDBJ databases">
        <title>Insect and environment-associated Actinomycetes.</title>
        <authorList>
            <person name="Currrie C."/>
            <person name="Chevrette M."/>
            <person name="Carlson C."/>
            <person name="Stubbendieck R."/>
            <person name="Wendt-Pienkowski E."/>
        </authorList>
    </citation>
    <scope>NUCLEOTIDE SEQUENCE</scope>
    <source>
        <strain evidence="2">SID12501</strain>
    </source>
</reference>
<feature type="compositionally biased region" description="Basic and acidic residues" evidence="1">
    <location>
        <begin position="166"/>
        <end position="185"/>
    </location>
</feature>
<gene>
    <name evidence="2" type="ORF">G3I71_41870</name>
</gene>
<feature type="region of interest" description="Disordered" evidence="1">
    <location>
        <begin position="66"/>
        <end position="96"/>
    </location>
</feature>
<feature type="region of interest" description="Disordered" evidence="1">
    <location>
        <begin position="159"/>
        <end position="185"/>
    </location>
</feature>